<dbReference type="KEGG" id="pden:F1C79_22100"/>
<dbReference type="InterPro" id="IPR050739">
    <property type="entry name" value="MFP"/>
</dbReference>
<reference evidence="12 13" key="1">
    <citation type="submission" date="2019-09" db="EMBL/GenBank/DDBJ databases">
        <title>Prosopis cineraria nodule microbiome.</title>
        <authorList>
            <person name="Chaluvadi S.R."/>
            <person name="Ali R."/>
            <person name="Wang X."/>
        </authorList>
    </citation>
    <scope>NUCLEOTIDE SEQUENCE [LARGE SCALE GENOMIC DNA]</scope>
    <source>
        <strain evidence="12 13">BG1</strain>
    </source>
</reference>
<comment type="subcellular location">
    <subcellularLocation>
        <location evidence="1">Cell inner membrane</location>
        <topology evidence="1">Single-pass membrane protein</topology>
        <orientation evidence="1">Periplasmic side</orientation>
    </subcellularLocation>
</comment>
<dbReference type="PANTHER" id="PTHR30386:SF19">
    <property type="entry name" value="MULTIDRUG EXPORT PROTEIN EMRA-RELATED"/>
    <property type="match status" value="1"/>
</dbReference>
<dbReference type="GO" id="GO:0046677">
    <property type="term" value="P:response to antibiotic"/>
    <property type="evidence" value="ECO:0007669"/>
    <property type="project" value="UniProtKB-ARBA"/>
</dbReference>
<evidence type="ECO:0000256" key="4">
    <source>
        <dbReference type="ARBA" id="ARBA00022475"/>
    </source>
</evidence>
<sequence>MSTATQETQNGNPKRKRWLLILLAVVILAGLASVAWELLYGRWHEDTDDAYVNGNVVQITPQITGTVVSIGADDGDLVRKGQVLVKFDPSDADIALQQAEANLARTVRQVRGLFSNVDGYKADVATKKVALSKAEADFKRRQNLANDGAISQEELAHARDALDTARSSLTNSEQQLDTNRALVDDTVIASHPDVKAAAAKLRQAYLDDARAVIIAPVTGYVAKRTVQVGQRVQPGAALMAVIPLDQVWIDANFKETQLKHMRIGQPVEIRSDLYGSEVKYSGTVDSLGVGTGSAFSLLPAQNATGNWIKIVQRVPVRIRINPEELAKNPLRIGLSMDVNVSLHDQSGPALAQQSPHEAVFSTDVYQEQLASADQLIEKLIQANLADANHSTAQR</sequence>
<dbReference type="FunFam" id="2.40.30.170:FF:000003">
    <property type="entry name" value="Multidrug resistance protein A"/>
    <property type="match status" value="1"/>
</dbReference>
<dbReference type="InterPro" id="IPR058634">
    <property type="entry name" value="AaeA-lik-b-barrel"/>
</dbReference>
<dbReference type="RefSeq" id="WP_151188595.1">
    <property type="nucleotide sequence ID" value="NZ_CP043626.1"/>
</dbReference>
<dbReference type="SUPFAM" id="SSF111369">
    <property type="entry name" value="HlyD-like secretion proteins"/>
    <property type="match status" value="2"/>
</dbReference>
<evidence type="ECO:0000256" key="7">
    <source>
        <dbReference type="ARBA" id="ARBA00022989"/>
    </source>
</evidence>
<dbReference type="EMBL" id="CP043626">
    <property type="protein sequence ID" value="QEY74081.1"/>
    <property type="molecule type" value="Genomic_DNA"/>
</dbReference>
<feature type="domain" description="p-hydroxybenzoic acid efflux pump subunit AaeA-like beta-barrel" evidence="11">
    <location>
        <begin position="248"/>
        <end position="334"/>
    </location>
</feature>
<evidence type="ECO:0000256" key="3">
    <source>
        <dbReference type="ARBA" id="ARBA00022448"/>
    </source>
</evidence>
<accession>A0A9X7N3K7</accession>
<protein>
    <submittedName>
        <fullName evidence="12">HlyD family efflux transporter periplasmic adaptor subunit</fullName>
    </submittedName>
</protein>
<keyword evidence="4" id="KW-1003">Cell membrane</keyword>
<feature type="domain" description="Multidrug export protein EmrA/FarA alpha-helical hairpin" evidence="10">
    <location>
        <begin position="91"/>
        <end position="210"/>
    </location>
</feature>
<gene>
    <name evidence="12" type="ORF">F1C79_22100</name>
</gene>
<dbReference type="Gene3D" id="2.40.50.100">
    <property type="match status" value="1"/>
</dbReference>
<dbReference type="AlphaFoldDB" id="A0A9X7N3K7"/>
<keyword evidence="6 9" id="KW-0812">Transmembrane</keyword>
<keyword evidence="3" id="KW-0813">Transport</keyword>
<dbReference type="Gene3D" id="2.40.30.170">
    <property type="match status" value="1"/>
</dbReference>
<evidence type="ECO:0000313" key="12">
    <source>
        <dbReference type="EMBL" id="QEY74081.1"/>
    </source>
</evidence>
<dbReference type="GO" id="GO:1990961">
    <property type="term" value="P:xenobiotic detoxification by transmembrane export across the plasma membrane"/>
    <property type="evidence" value="ECO:0007669"/>
    <property type="project" value="UniProtKB-ARBA"/>
</dbReference>
<organism evidence="12 13">
    <name type="scientific">Pseudomonas denitrificans</name>
    <dbReference type="NCBI Taxonomy" id="43306"/>
    <lineage>
        <taxon>Bacteria</taxon>
        <taxon>Pseudomonadati</taxon>
        <taxon>Pseudomonadota</taxon>
        <taxon>Gammaproteobacteria</taxon>
        <taxon>Pseudomonadales</taxon>
        <taxon>Pseudomonadaceae</taxon>
        <taxon>Halopseudomonas</taxon>
    </lineage>
</organism>
<dbReference type="GO" id="GO:0005886">
    <property type="term" value="C:plasma membrane"/>
    <property type="evidence" value="ECO:0007669"/>
    <property type="project" value="UniProtKB-SubCell"/>
</dbReference>
<keyword evidence="7 9" id="KW-1133">Transmembrane helix</keyword>
<evidence type="ECO:0000259" key="11">
    <source>
        <dbReference type="Pfam" id="PF25963"/>
    </source>
</evidence>
<dbReference type="PANTHER" id="PTHR30386">
    <property type="entry name" value="MEMBRANE FUSION SUBUNIT OF EMRAB-TOLC MULTIDRUG EFFLUX PUMP"/>
    <property type="match status" value="1"/>
</dbReference>
<dbReference type="Proteomes" id="UP000326659">
    <property type="component" value="Chromosome"/>
</dbReference>
<evidence type="ECO:0000256" key="1">
    <source>
        <dbReference type="ARBA" id="ARBA00004383"/>
    </source>
</evidence>
<comment type="similarity">
    <text evidence="2">Belongs to the membrane fusion protein (MFP) (TC 8.A.1) family.</text>
</comment>
<dbReference type="Gene3D" id="1.10.287.470">
    <property type="entry name" value="Helix hairpin bin"/>
    <property type="match status" value="1"/>
</dbReference>
<keyword evidence="5" id="KW-0997">Cell inner membrane</keyword>
<evidence type="ECO:0000259" key="10">
    <source>
        <dbReference type="Pfam" id="PF25885"/>
    </source>
</evidence>
<dbReference type="InterPro" id="IPR058633">
    <property type="entry name" value="EmrA/FarA_HH"/>
</dbReference>
<evidence type="ECO:0000256" key="9">
    <source>
        <dbReference type="SAM" id="Phobius"/>
    </source>
</evidence>
<keyword evidence="13" id="KW-1185">Reference proteome</keyword>
<dbReference type="Pfam" id="PF25885">
    <property type="entry name" value="HH_EMRA"/>
    <property type="match status" value="1"/>
</dbReference>
<evidence type="ECO:0000256" key="6">
    <source>
        <dbReference type="ARBA" id="ARBA00022692"/>
    </source>
</evidence>
<feature type="transmembrane region" description="Helical" evidence="9">
    <location>
        <begin position="18"/>
        <end position="39"/>
    </location>
</feature>
<name>A0A9X7N3K7_PSEDE</name>
<dbReference type="Pfam" id="PF25963">
    <property type="entry name" value="Beta-barrel_AAEA"/>
    <property type="match status" value="1"/>
</dbReference>
<proteinExistence type="inferred from homology"/>
<evidence type="ECO:0000256" key="2">
    <source>
        <dbReference type="ARBA" id="ARBA00009477"/>
    </source>
</evidence>
<evidence type="ECO:0000256" key="5">
    <source>
        <dbReference type="ARBA" id="ARBA00022519"/>
    </source>
</evidence>
<evidence type="ECO:0000256" key="8">
    <source>
        <dbReference type="ARBA" id="ARBA00023136"/>
    </source>
</evidence>
<dbReference type="GO" id="GO:0015721">
    <property type="term" value="P:bile acid and bile salt transport"/>
    <property type="evidence" value="ECO:0007669"/>
    <property type="project" value="UniProtKB-ARBA"/>
</dbReference>
<evidence type="ECO:0000313" key="13">
    <source>
        <dbReference type="Proteomes" id="UP000326659"/>
    </source>
</evidence>
<dbReference type="OrthoDB" id="9811754at2"/>
<keyword evidence="8 9" id="KW-0472">Membrane</keyword>